<dbReference type="PROSITE" id="PS50172">
    <property type="entry name" value="BRCT"/>
    <property type="match status" value="1"/>
</dbReference>
<keyword evidence="7" id="KW-0460">Magnesium</keyword>
<dbReference type="GO" id="GO:0003911">
    <property type="term" value="F:DNA ligase (NAD+) activity"/>
    <property type="evidence" value="ECO:0007669"/>
    <property type="project" value="UniProtKB-EC"/>
</dbReference>
<dbReference type="PROSITE" id="PS01055">
    <property type="entry name" value="DNA_LIGASE_N1"/>
    <property type="match status" value="1"/>
</dbReference>
<dbReference type="InterPro" id="IPR036420">
    <property type="entry name" value="BRCT_dom_sf"/>
</dbReference>
<keyword evidence="9" id="KW-0234">DNA repair</keyword>
<dbReference type="InterPro" id="IPR012340">
    <property type="entry name" value="NA-bd_OB-fold"/>
</dbReference>
<evidence type="ECO:0000256" key="7">
    <source>
        <dbReference type="ARBA" id="ARBA00022842"/>
    </source>
</evidence>
<dbReference type="PIRSF" id="PIRSF001604">
    <property type="entry name" value="LigA"/>
    <property type="match status" value="1"/>
</dbReference>
<dbReference type="GO" id="GO:0006281">
    <property type="term" value="P:DNA repair"/>
    <property type="evidence" value="ECO:0007669"/>
    <property type="project" value="UniProtKB-KW"/>
</dbReference>
<name>A0A0F9T870_9ZZZZ</name>
<dbReference type="GO" id="GO:0006260">
    <property type="term" value="P:DNA replication"/>
    <property type="evidence" value="ECO:0007669"/>
    <property type="project" value="UniProtKB-KW"/>
</dbReference>
<keyword evidence="2" id="KW-0436">Ligase</keyword>
<dbReference type="Gene3D" id="1.10.150.20">
    <property type="entry name" value="5' to 3' exonuclease, C-terminal subdomain"/>
    <property type="match status" value="2"/>
</dbReference>
<evidence type="ECO:0000313" key="12">
    <source>
        <dbReference type="EMBL" id="KKN45176.1"/>
    </source>
</evidence>
<dbReference type="SMART" id="SM00292">
    <property type="entry name" value="BRCT"/>
    <property type="match status" value="1"/>
</dbReference>
<comment type="catalytic activity">
    <reaction evidence="10">
        <text>NAD(+) + (deoxyribonucleotide)n-3'-hydroxyl + 5'-phospho-(deoxyribonucleotide)m = (deoxyribonucleotide)n+m + AMP + beta-nicotinamide D-nucleotide.</text>
        <dbReference type="EC" id="6.5.1.2"/>
    </reaction>
</comment>
<dbReference type="NCBIfam" id="TIGR00575">
    <property type="entry name" value="dnlj"/>
    <property type="match status" value="1"/>
</dbReference>
<sequence>MVKATMPDRQKSEQDQIKYLVDEISRHRYLYYNEQPKISDAKYDSLEDELRDLDPKNPLLFKIGIDSSDIFTKREHIIPMMSQDKVTQPQEFIKWTKKRNYKTFLVQYKLDGISIELQYENGIFQYALTRGNGKIGDDVSANVTRMKGYISKLQSTFTGAVRAEVLLYHNIFKKKYNDKQNCRNAASGLVRKKNGIGSGDLNLVFYDAISISDDVIFQNEIQKLKWLKRERFPTIPTKTVKTAQEVIDLREDVMNNKRDTLDYDIDGLVIKGKTINLEDMKRTRPMFQIAFKFHAEVIETKVLDVEWSISGHNYTPVAIVESVRLMGTTVSRASLANPNLIQELKLKIGSEVFISKRGDIIPKIESVINTPTEAKDIIAPTVCEVCNTELINEGTRLYCPNELCPKRIYHRLRKWIKKLNIKYFSEKLILKPLFKKDRISAIADLYSLKISDLTTLNRVKDNLAQKALDNLFAVKEVPLAKFIGAFDIENIGEDLTQRVVDAGFDTLEKVRSSSNFQISQVDGFADLTAQYLHDGIETLYLQMRDVLNTNKITIKGVKKMGGKLEGKSFCFTGKLETMKRAEAEQMVREKGGEAKSGVVKDLTYLVTNSNEPTTKYKKAQSQETKIITETQFLEMIKQ</sequence>
<organism evidence="12">
    <name type="scientific">marine sediment metagenome</name>
    <dbReference type="NCBI Taxonomy" id="412755"/>
    <lineage>
        <taxon>unclassified sequences</taxon>
        <taxon>metagenomes</taxon>
        <taxon>ecological metagenomes</taxon>
    </lineage>
</organism>
<dbReference type="EC" id="6.5.1.2" evidence="1"/>
<dbReference type="Gene3D" id="3.30.470.30">
    <property type="entry name" value="DNA ligase/mRNA capping enzyme"/>
    <property type="match status" value="1"/>
</dbReference>
<keyword evidence="4" id="KW-0479">Metal-binding</keyword>
<proteinExistence type="inferred from homology"/>
<protein>
    <recommendedName>
        <fullName evidence="1">DNA ligase (NAD(+))</fullName>
        <ecNumber evidence="1">6.5.1.2</ecNumber>
    </recommendedName>
</protein>
<dbReference type="InterPro" id="IPR004150">
    <property type="entry name" value="NAD_DNA_ligase_OB"/>
</dbReference>
<dbReference type="SUPFAM" id="SSF47781">
    <property type="entry name" value="RuvA domain 2-like"/>
    <property type="match status" value="1"/>
</dbReference>
<feature type="domain" description="BRCT" evidence="11">
    <location>
        <begin position="559"/>
        <end position="638"/>
    </location>
</feature>
<evidence type="ECO:0000256" key="8">
    <source>
        <dbReference type="ARBA" id="ARBA00023027"/>
    </source>
</evidence>
<dbReference type="SUPFAM" id="SSF50249">
    <property type="entry name" value="Nucleic acid-binding proteins"/>
    <property type="match status" value="1"/>
</dbReference>
<keyword evidence="3" id="KW-0235">DNA replication</keyword>
<dbReference type="AlphaFoldDB" id="A0A0F9T870"/>
<dbReference type="Pfam" id="PF03120">
    <property type="entry name" value="OB_DNA_ligase"/>
    <property type="match status" value="1"/>
</dbReference>
<dbReference type="Gene3D" id="3.40.50.10190">
    <property type="entry name" value="BRCT domain"/>
    <property type="match status" value="1"/>
</dbReference>
<dbReference type="SUPFAM" id="SSF56091">
    <property type="entry name" value="DNA ligase/mRNA capping enzyme, catalytic domain"/>
    <property type="match status" value="1"/>
</dbReference>
<dbReference type="Pfam" id="PF01653">
    <property type="entry name" value="DNA_ligase_aden"/>
    <property type="match status" value="1"/>
</dbReference>
<evidence type="ECO:0000256" key="2">
    <source>
        <dbReference type="ARBA" id="ARBA00022598"/>
    </source>
</evidence>
<evidence type="ECO:0000256" key="6">
    <source>
        <dbReference type="ARBA" id="ARBA00022833"/>
    </source>
</evidence>
<keyword evidence="8" id="KW-0520">NAD</keyword>
<dbReference type="InterPro" id="IPR010994">
    <property type="entry name" value="RuvA_2-like"/>
</dbReference>
<dbReference type="InterPro" id="IPR018239">
    <property type="entry name" value="DNA_ligase_AS"/>
</dbReference>
<keyword evidence="5" id="KW-0227">DNA damage</keyword>
<dbReference type="Gene3D" id="1.10.287.610">
    <property type="entry name" value="Helix hairpin bin"/>
    <property type="match status" value="1"/>
</dbReference>
<dbReference type="InterPro" id="IPR001357">
    <property type="entry name" value="BRCT_dom"/>
</dbReference>
<gene>
    <name evidence="12" type="ORF">LCGC14_0685840</name>
</gene>
<dbReference type="InterPro" id="IPR001679">
    <property type="entry name" value="DNA_ligase"/>
</dbReference>
<evidence type="ECO:0000256" key="5">
    <source>
        <dbReference type="ARBA" id="ARBA00022763"/>
    </source>
</evidence>
<reference evidence="12" key="1">
    <citation type="journal article" date="2015" name="Nature">
        <title>Complex archaea that bridge the gap between prokaryotes and eukaryotes.</title>
        <authorList>
            <person name="Spang A."/>
            <person name="Saw J.H."/>
            <person name="Jorgensen S.L."/>
            <person name="Zaremba-Niedzwiedzka K."/>
            <person name="Martijn J."/>
            <person name="Lind A.E."/>
            <person name="van Eijk R."/>
            <person name="Schleper C."/>
            <person name="Guy L."/>
            <person name="Ettema T.J."/>
        </authorList>
    </citation>
    <scope>NUCLEOTIDE SEQUENCE</scope>
</reference>
<comment type="caution">
    <text evidence="12">The sequence shown here is derived from an EMBL/GenBank/DDBJ whole genome shotgun (WGS) entry which is preliminary data.</text>
</comment>
<evidence type="ECO:0000256" key="4">
    <source>
        <dbReference type="ARBA" id="ARBA00022723"/>
    </source>
</evidence>
<dbReference type="SMART" id="SM00532">
    <property type="entry name" value="LIGANc"/>
    <property type="match status" value="1"/>
</dbReference>
<dbReference type="SUPFAM" id="SSF52113">
    <property type="entry name" value="BRCT domain"/>
    <property type="match status" value="1"/>
</dbReference>
<evidence type="ECO:0000256" key="9">
    <source>
        <dbReference type="ARBA" id="ARBA00023204"/>
    </source>
</evidence>
<accession>A0A0F9T870</accession>
<evidence type="ECO:0000256" key="1">
    <source>
        <dbReference type="ARBA" id="ARBA00012722"/>
    </source>
</evidence>
<dbReference type="Gene3D" id="2.40.50.140">
    <property type="entry name" value="Nucleic acid-binding proteins"/>
    <property type="match status" value="1"/>
</dbReference>
<evidence type="ECO:0000256" key="10">
    <source>
        <dbReference type="ARBA" id="ARBA00034005"/>
    </source>
</evidence>
<keyword evidence="6" id="KW-0862">Zinc</keyword>
<dbReference type="NCBIfam" id="NF005932">
    <property type="entry name" value="PRK07956.1"/>
    <property type="match status" value="1"/>
</dbReference>
<dbReference type="HAMAP" id="MF_01588">
    <property type="entry name" value="DNA_ligase_A"/>
    <property type="match status" value="1"/>
</dbReference>
<dbReference type="CDD" id="cd17748">
    <property type="entry name" value="BRCT_DNA_ligase_like"/>
    <property type="match status" value="1"/>
</dbReference>
<dbReference type="Pfam" id="PF00533">
    <property type="entry name" value="BRCT"/>
    <property type="match status" value="1"/>
</dbReference>
<evidence type="ECO:0000256" key="3">
    <source>
        <dbReference type="ARBA" id="ARBA00022705"/>
    </source>
</evidence>
<evidence type="ECO:0000259" key="11">
    <source>
        <dbReference type="PROSITE" id="PS50172"/>
    </source>
</evidence>
<dbReference type="InterPro" id="IPR013840">
    <property type="entry name" value="DNAligase_N"/>
</dbReference>
<dbReference type="InterPro" id="IPR013839">
    <property type="entry name" value="DNAligase_adenylation"/>
</dbReference>
<dbReference type="GO" id="GO:0046872">
    <property type="term" value="F:metal ion binding"/>
    <property type="evidence" value="ECO:0007669"/>
    <property type="project" value="UniProtKB-KW"/>
</dbReference>
<dbReference type="EMBL" id="LAZR01001408">
    <property type="protein sequence ID" value="KKN45176.1"/>
    <property type="molecule type" value="Genomic_DNA"/>
</dbReference>